<proteinExistence type="predicted"/>
<evidence type="ECO:0000256" key="1">
    <source>
        <dbReference type="SAM" id="MobiDB-lite"/>
    </source>
</evidence>
<reference evidence="2 3" key="1">
    <citation type="submission" date="2012-10" db="EMBL/GenBank/DDBJ databases">
        <title>Genome assembly of Amycolatopsis azurea DSM 43854.</title>
        <authorList>
            <person name="Khatri I."/>
            <person name="Kaur I."/>
            <person name="Subramanian S."/>
            <person name="Mayilraj S."/>
        </authorList>
    </citation>
    <scope>NUCLEOTIDE SEQUENCE [LARGE SCALE GENOMIC DNA]</scope>
    <source>
        <strain evidence="2 3">DSM 43854</strain>
    </source>
</reference>
<dbReference type="PATRIC" id="fig|1238180.3.peg.8492"/>
<evidence type="ECO:0000313" key="2">
    <source>
        <dbReference type="EMBL" id="EMD21803.1"/>
    </source>
</evidence>
<organism evidence="2 3">
    <name type="scientific">Amycolatopsis azurea DSM 43854</name>
    <dbReference type="NCBI Taxonomy" id="1238180"/>
    <lineage>
        <taxon>Bacteria</taxon>
        <taxon>Bacillati</taxon>
        <taxon>Actinomycetota</taxon>
        <taxon>Actinomycetes</taxon>
        <taxon>Pseudonocardiales</taxon>
        <taxon>Pseudonocardiaceae</taxon>
        <taxon>Amycolatopsis</taxon>
    </lineage>
</organism>
<accession>M2PBU8</accession>
<sequence>MMKVRSPSSSTSATTIPVSPSADGACASVMPSTAIAARASSPKPPPPCRPA</sequence>
<feature type="compositionally biased region" description="Low complexity" evidence="1">
    <location>
        <begin position="1"/>
        <end position="21"/>
    </location>
</feature>
<feature type="region of interest" description="Disordered" evidence="1">
    <location>
        <begin position="1"/>
        <end position="26"/>
    </location>
</feature>
<gene>
    <name evidence="2" type="ORF">C791_0841</name>
</gene>
<dbReference type="AlphaFoldDB" id="M2PBU8"/>
<protein>
    <submittedName>
        <fullName evidence="2">Uncharacterized protein</fullName>
    </submittedName>
</protein>
<comment type="caution">
    <text evidence="2">The sequence shown here is derived from an EMBL/GenBank/DDBJ whole genome shotgun (WGS) entry which is preliminary data.</text>
</comment>
<dbReference type="Proteomes" id="UP000014137">
    <property type="component" value="Unassembled WGS sequence"/>
</dbReference>
<dbReference type="EMBL" id="ANMG01000119">
    <property type="protein sequence ID" value="EMD21803.1"/>
    <property type="molecule type" value="Genomic_DNA"/>
</dbReference>
<evidence type="ECO:0000313" key="3">
    <source>
        <dbReference type="Proteomes" id="UP000014137"/>
    </source>
</evidence>
<name>M2PBU8_9PSEU</name>